<dbReference type="Pfam" id="PF13377">
    <property type="entry name" value="Peripla_BP_3"/>
    <property type="match status" value="1"/>
</dbReference>
<dbReference type="InterPro" id="IPR010982">
    <property type="entry name" value="Lambda_DNA-bd_dom_sf"/>
</dbReference>
<dbReference type="Proteomes" id="UP000642748">
    <property type="component" value="Unassembled WGS sequence"/>
</dbReference>
<keyword evidence="1" id="KW-0805">Transcription regulation</keyword>
<dbReference type="CDD" id="cd06279">
    <property type="entry name" value="PBP1_LacI-like"/>
    <property type="match status" value="1"/>
</dbReference>
<feature type="domain" description="HTH lacI-type" evidence="4">
    <location>
        <begin position="3"/>
        <end position="58"/>
    </location>
</feature>
<dbReference type="GO" id="GO:0000976">
    <property type="term" value="F:transcription cis-regulatory region binding"/>
    <property type="evidence" value="ECO:0007669"/>
    <property type="project" value="TreeGrafter"/>
</dbReference>
<sequence>MSATLQTVADALGVSRSTVSNAYSRPDQLSPALRERILETARELGYSGPNPTARSLRRGRVGAVGVLFTGSLTQAFTDPYAVQFLGGLAQATERRDTGLLLVPLSADDPDGAQRALAEAAVDGFCVYCAPNWQGSLAVINARSLPVVTTENPTEAGAATLVVSIDERGASRTAGEHIVGFGHRRIAVLDTWVTTERRNGPVRLPDPESLPFYISRERICGVRDAVVAAGGSWSDVLVLNARDNTRADGAAAAAHALDRAQRSTAILATTDVLALGVLDAMAARGLRPGHDVSVTGFDDIPDADRSGLTTIHQPSTEKGRIAGELLLDAPEDPALRRKVLPTSLIVRSSTGPAPVGSSS</sequence>
<dbReference type="Gene3D" id="3.40.50.2300">
    <property type="match status" value="2"/>
</dbReference>
<evidence type="ECO:0000256" key="3">
    <source>
        <dbReference type="ARBA" id="ARBA00023163"/>
    </source>
</evidence>
<dbReference type="SUPFAM" id="SSF47413">
    <property type="entry name" value="lambda repressor-like DNA-binding domains"/>
    <property type="match status" value="1"/>
</dbReference>
<dbReference type="Pfam" id="PF00356">
    <property type="entry name" value="LacI"/>
    <property type="match status" value="1"/>
</dbReference>
<dbReference type="CDD" id="cd01392">
    <property type="entry name" value="HTH_LacI"/>
    <property type="match status" value="1"/>
</dbReference>
<dbReference type="InterPro" id="IPR000843">
    <property type="entry name" value="HTH_LacI"/>
</dbReference>
<proteinExistence type="predicted"/>
<organism evidence="5 6">
    <name type="scientific">Rugosimonospora africana</name>
    <dbReference type="NCBI Taxonomy" id="556532"/>
    <lineage>
        <taxon>Bacteria</taxon>
        <taxon>Bacillati</taxon>
        <taxon>Actinomycetota</taxon>
        <taxon>Actinomycetes</taxon>
        <taxon>Micromonosporales</taxon>
        <taxon>Micromonosporaceae</taxon>
        <taxon>Rugosimonospora</taxon>
    </lineage>
</organism>
<reference evidence="5" key="1">
    <citation type="submission" date="2021-01" db="EMBL/GenBank/DDBJ databases">
        <title>Whole genome shotgun sequence of Rugosimonospora africana NBRC 104875.</title>
        <authorList>
            <person name="Komaki H."/>
            <person name="Tamura T."/>
        </authorList>
    </citation>
    <scope>NUCLEOTIDE SEQUENCE</scope>
    <source>
        <strain evidence="5">NBRC 104875</strain>
    </source>
</reference>
<name>A0A8J3QS92_9ACTN</name>
<dbReference type="SUPFAM" id="SSF53822">
    <property type="entry name" value="Periplasmic binding protein-like I"/>
    <property type="match status" value="1"/>
</dbReference>
<dbReference type="RefSeq" id="WP_203918948.1">
    <property type="nucleotide sequence ID" value="NZ_BONZ01000032.1"/>
</dbReference>
<dbReference type="SMART" id="SM00354">
    <property type="entry name" value="HTH_LACI"/>
    <property type="match status" value="1"/>
</dbReference>
<dbReference type="PANTHER" id="PTHR30146:SF138">
    <property type="entry name" value="TRANSCRIPTIONAL REGULATORY PROTEIN"/>
    <property type="match status" value="1"/>
</dbReference>
<dbReference type="GO" id="GO:0003700">
    <property type="term" value="F:DNA-binding transcription factor activity"/>
    <property type="evidence" value="ECO:0007669"/>
    <property type="project" value="TreeGrafter"/>
</dbReference>
<dbReference type="PROSITE" id="PS50932">
    <property type="entry name" value="HTH_LACI_2"/>
    <property type="match status" value="1"/>
</dbReference>
<comment type="caution">
    <text evidence="5">The sequence shown here is derived from an EMBL/GenBank/DDBJ whole genome shotgun (WGS) entry which is preliminary data.</text>
</comment>
<dbReference type="Gene3D" id="1.10.260.40">
    <property type="entry name" value="lambda repressor-like DNA-binding domains"/>
    <property type="match status" value="1"/>
</dbReference>
<keyword evidence="3" id="KW-0804">Transcription</keyword>
<keyword evidence="2" id="KW-0238">DNA-binding</keyword>
<gene>
    <name evidence="5" type="ORF">Raf01_34890</name>
</gene>
<dbReference type="AlphaFoldDB" id="A0A8J3QS92"/>
<keyword evidence="6" id="KW-1185">Reference proteome</keyword>
<accession>A0A8J3QS92</accession>
<evidence type="ECO:0000256" key="2">
    <source>
        <dbReference type="ARBA" id="ARBA00023125"/>
    </source>
</evidence>
<evidence type="ECO:0000313" key="6">
    <source>
        <dbReference type="Proteomes" id="UP000642748"/>
    </source>
</evidence>
<dbReference type="InterPro" id="IPR028082">
    <property type="entry name" value="Peripla_BP_I"/>
</dbReference>
<evidence type="ECO:0000313" key="5">
    <source>
        <dbReference type="EMBL" id="GIH15317.1"/>
    </source>
</evidence>
<evidence type="ECO:0000256" key="1">
    <source>
        <dbReference type="ARBA" id="ARBA00023015"/>
    </source>
</evidence>
<protein>
    <submittedName>
        <fullName evidence="5">LacI family transcriptional regulator</fullName>
    </submittedName>
</protein>
<dbReference type="EMBL" id="BONZ01000032">
    <property type="protein sequence ID" value="GIH15317.1"/>
    <property type="molecule type" value="Genomic_DNA"/>
</dbReference>
<dbReference type="InterPro" id="IPR046335">
    <property type="entry name" value="LacI/GalR-like_sensor"/>
</dbReference>
<evidence type="ECO:0000259" key="4">
    <source>
        <dbReference type="PROSITE" id="PS50932"/>
    </source>
</evidence>
<dbReference type="PANTHER" id="PTHR30146">
    <property type="entry name" value="LACI-RELATED TRANSCRIPTIONAL REPRESSOR"/>
    <property type="match status" value="1"/>
</dbReference>